<dbReference type="CDD" id="cd03215">
    <property type="entry name" value="ABC_Carb_Monos_II"/>
    <property type="match status" value="1"/>
</dbReference>
<evidence type="ECO:0000256" key="5">
    <source>
        <dbReference type="ARBA" id="ARBA00022741"/>
    </source>
</evidence>
<dbReference type="PANTHER" id="PTHR43790:SF9">
    <property type="entry name" value="GALACTOFURANOSE TRANSPORTER ATP-BINDING PROTEIN YTFR"/>
    <property type="match status" value="1"/>
</dbReference>
<dbReference type="Pfam" id="PF00005">
    <property type="entry name" value="ABC_tran"/>
    <property type="match status" value="2"/>
</dbReference>
<dbReference type="InterPro" id="IPR017871">
    <property type="entry name" value="ABC_transporter-like_CS"/>
</dbReference>
<accession>A0ABW0L432</accession>
<evidence type="ECO:0000313" key="8">
    <source>
        <dbReference type="EMBL" id="MFC5460439.1"/>
    </source>
</evidence>
<dbReference type="InterPro" id="IPR050107">
    <property type="entry name" value="ABC_carbohydrate_import_ATPase"/>
</dbReference>
<evidence type="ECO:0000313" key="9">
    <source>
        <dbReference type="Proteomes" id="UP001596050"/>
    </source>
</evidence>
<feature type="domain" description="ABC transporter" evidence="7">
    <location>
        <begin position="11"/>
        <end position="246"/>
    </location>
</feature>
<keyword evidence="6 8" id="KW-0067">ATP-binding</keyword>
<keyword evidence="5" id="KW-0547">Nucleotide-binding</keyword>
<organism evidence="8 9">
    <name type="scientific">Massilia niabensis</name>
    <dbReference type="NCBI Taxonomy" id="544910"/>
    <lineage>
        <taxon>Bacteria</taxon>
        <taxon>Pseudomonadati</taxon>
        <taxon>Pseudomonadota</taxon>
        <taxon>Betaproteobacteria</taxon>
        <taxon>Burkholderiales</taxon>
        <taxon>Oxalobacteraceae</taxon>
        <taxon>Telluria group</taxon>
        <taxon>Massilia</taxon>
    </lineage>
</organism>
<gene>
    <name evidence="8" type="ORF">ACFPN5_11540</name>
</gene>
<reference evidence="9" key="1">
    <citation type="journal article" date="2019" name="Int. J. Syst. Evol. Microbiol.">
        <title>The Global Catalogue of Microorganisms (GCM) 10K type strain sequencing project: providing services to taxonomists for standard genome sequencing and annotation.</title>
        <authorList>
            <consortium name="The Broad Institute Genomics Platform"/>
            <consortium name="The Broad Institute Genome Sequencing Center for Infectious Disease"/>
            <person name="Wu L."/>
            <person name="Ma J."/>
        </authorList>
    </citation>
    <scope>NUCLEOTIDE SEQUENCE [LARGE SCALE GENOMIC DNA]</scope>
    <source>
        <strain evidence="9">KACC 12649</strain>
    </source>
</reference>
<keyword evidence="2" id="KW-0472">Membrane</keyword>
<dbReference type="PROSITE" id="PS50893">
    <property type="entry name" value="ABC_TRANSPORTER_2"/>
    <property type="match status" value="2"/>
</dbReference>
<keyword evidence="2" id="KW-1003">Cell membrane</keyword>
<name>A0ABW0L432_9BURK</name>
<dbReference type="InterPro" id="IPR003593">
    <property type="entry name" value="AAA+_ATPase"/>
</dbReference>
<dbReference type="InterPro" id="IPR003439">
    <property type="entry name" value="ABC_transporter-like_ATP-bd"/>
</dbReference>
<keyword evidence="4" id="KW-0677">Repeat</keyword>
<evidence type="ECO:0000256" key="4">
    <source>
        <dbReference type="ARBA" id="ARBA00022737"/>
    </source>
</evidence>
<dbReference type="PANTHER" id="PTHR43790">
    <property type="entry name" value="CARBOHYDRATE TRANSPORT ATP-BINDING PROTEIN MG119-RELATED"/>
    <property type="match status" value="1"/>
</dbReference>
<dbReference type="EMBL" id="JBHSMU010000011">
    <property type="protein sequence ID" value="MFC5460439.1"/>
    <property type="molecule type" value="Genomic_DNA"/>
</dbReference>
<dbReference type="Gene3D" id="3.40.50.300">
    <property type="entry name" value="P-loop containing nucleotide triphosphate hydrolases"/>
    <property type="match status" value="2"/>
</dbReference>
<keyword evidence="9" id="KW-1185">Reference proteome</keyword>
<evidence type="ECO:0000256" key="2">
    <source>
        <dbReference type="ARBA" id="ARBA00022475"/>
    </source>
</evidence>
<protein>
    <submittedName>
        <fullName evidence="8">Sugar ABC transporter ATP-binding protein</fullName>
    </submittedName>
</protein>
<dbReference type="SMART" id="SM00382">
    <property type="entry name" value="AAA"/>
    <property type="match status" value="2"/>
</dbReference>
<dbReference type="PROSITE" id="PS00211">
    <property type="entry name" value="ABC_TRANSPORTER_1"/>
    <property type="match status" value="1"/>
</dbReference>
<sequence>MGASATQVPVLEVTGIHKQFPGVKALSDAGLRLYPGEVHTLMGQNGAGKSTLIKVLTGVYQPERGSIVLDGKAIAPGSTQDAQILGISTVYQEVNLCPNLSVAENIFIGRYPRRFGMIDWRAMRRDAAALLARLQIDIDVSKPLSTYPLAIQQMVAIGRALNISARVLILDEPTSSLDENEVQLLFSVLRSLREQGMAILFVTHFLEQTYAISDRITVMRNGEREGEYLCSELSRLALVNKMVGAPEAAPEQGASAGATNAPQGETFLATRALARKGVLAPVDLAIHKGELLGLAGLLGSGRTETARLLFGADKADSGAIEIGGRSRSFSTPRDAIAEGIGFCSEDRKHEGAILSLSVRENLILALQARQGLLRAIPMRRQQELATYYVQQLGIKTASIETPIGTLSGGNQQKVLLARWLATEPKLMILDEPTRGIDVRAKQEIMDYVTTLCRKGMSILFISSELPEVLRVSDRIVVMRDRNVCGEYRRGELDDSSVLHVIAGEGCA</sequence>
<keyword evidence="1" id="KW-0813">Transport</keyword>
<dbReference type="Proteomes" id="UP001596050">
    <property type="component" value="Unassembled WGS sequence"/>
</dbReference>
<evidence type="ECO:0000256" key="3">
    <source>
        <dbReference type="ARBA" id="ARBA00022597"/>
    </source>
</evidence>
<evidence type="ECO:0000259" key="7">
    <source>
        <dbReference type="PROSITE" id="PS50893"/>
    </source>
</evidence>
<comment type="caution">
    <text evidence="8">The sequence shown here is derived from an EMBL/GenBank/DDBJ whole genome shotgun (WGS) entry which is preliminary data.</text>
</comment>
<dbReference type="SUPFAM" id="SSF52540">
    <property type="entry name" value="P-loop containing nucleoside triphosphate hydrolases"/>
    <property type="match status" value="2"/>
</dbReference>
<dbReference type="RefSeq" id="WP_379783313.1">
    <property type="nucleotide sequence ID" value="NZ_JBHSMU010000011.1"/>
</dbReference>
<feature type="domain" description="ABC transporter" evidence="7">
    <location>
        <begin position="262"/>
        <end position="505"/>
    </location>
</feature>
<proteinExistence type="predicted"/>
<dbReference type="CDD" id="cd03216">
    <property type="entry name" value="ABC_Carb_Monos_I"/>
    <property type="match status" value="1"/>
</dbReference>
<keyword evidence="3" id="KW-0762">Sugar transport</keyword>
<evidence type="ECO:0000256" key="1">
    <source>
        <dbReference type="ARBA" id="ARBA00022448"/>
    </source>
</evidence>
<dbReference type="InterPro" id="IPR027417">
    <property type="entry name" value="P-loop_NTPase"/>
</dbReference>
<evidence type="ECO:0000256" key="6">
    <source>
        <dbReference type="ARBA" id="ARBA00022840"/>
    </source>
</evidence>
<dbReference type="GO" id="GO:0005524">
    <property type="term" value="F:ATP binding"/>
    <property type="evidence" value="ECO:0007669"/>
    <property type="project" value="UniProtKB-KW"/>
</dbReference>